<dbReference type="InterPro" id="IPR034083">
    <property type="entry name" value="R3H_DEXH_helicase"/>
</dbReference>
<dbReference type="Pfam" id="PF04408">
    <property type="entry name" value="WHD_HA2"/>
    <property type="match status" value="1"/>
</dbReference>
<dbReference type="FunFam" id="1.25.40.20:FF:000874">
    <property type="entry name" value="ATP-dependent RNA helicase, putative"/>
    <property type="match status" value="1"/>
</dbReference>
<dbReference type="InterPro" id="IPR007275">
    <property type="entry name" value="YTH_domain"/>
</dbReference>
<dbReference type="Pfam" id="PF07717">
    <property type="entry name" value="OB_NTP_bind"/>
    <property type="match status" value="1"/>
</dbReference>
<dbReference type="GO" id="GO:0005634">
    <property type="term" value="C:nucleus"/>
    <property type="evidence" value="ECO:0007669"/>
    <property type="project" value="UniProtKB-SubCell"/>
</dbReference>
<comment type="similarity">
    <text evidence="2">Belongs to the DEAD box helicase family. DEAH subfamily.</text>
</comment>
<evidence type="ECO:0000256" key="9">
    <source>
        <dbReference type="ARBA" id="ARBA00047984"/>
    </source>
</evidence>
<dbReference type="Pfam" id="PF00270">
    <property type="entry name" value="DEAD"/>
    <property type="match status" value="1"/>
</dbReference>
<dbReference type="InterPro" id="IPR011545">
    <property type="entry name" value="DEAD/DEAH_box_helicase_dom"/>
</dbReference>
<evidence type="ECO:0000313" key="17">
    <source>
        <dbReference type="Proteomes" id="UP000001593"/>
    </source>
</evidence>
<dbReference type="PROSITE" id="PS51061">
    <property type="entry name" value="R3H"/>
    <property type="match status" value="1"/>
</dbReference>
<dbReference type="OMA" id="XDEVHER"/>
<dbReference type="GO" id="GO:0016787">
    <property type="term" value="F:hydrolase activity"/>
    <property type="evidence" value="ECO:0007669"/>
    <property type="project" value="UniProtKB-KW"/>
</dbReference>
<evidence type="ECO:0000259" key="12">
    <source>
        <dbReference type="PROSITE" id="PS50882"/>
    </source>
</evidence>
<feature type="domain" description="R3H" evidence="13">
    <location>
        <begin position="19"/>
        <end position="83"/>
    </location>
</feature>
<dbReference type="CDD" id="cd06007">
    <property type="entry name" value="R3H_DEXH_helicase"/>
    <property type="match status" value="1"/>
</dbReference>
<dbReference type="eggNOG" id="KOG0920">
    <property type="taxonomic scope" value="Eukaryota"/>
</dbReference>
<organism evidence="16 17">
    <name type="scientific">Nematostella vectensis</name>
    <name type="common">Starlet sea anemone</name>
    <dbReference type="NCBI Taxonomy" id="45351"/>
    <lineage>
        <taxon>Eukaryota</taxon>
        <taxon>Metazoa</taxon>
        <taxon>Cnidaria</taxon>
        <taxon>Anthozoa</taxon>
        <taxon>Hexacorallia</taxon>
        <taxon>Actiniaria</taxon>
        <taxon>Edwardsiidae</taxon>
        <taxon>Nematostella</taxon>
    </lineage>
</organism>
<dbReference type="EMBL" id="DS469593">
    <property type="protein sequence ID" value="EDO40330.1"/>
    <property type="molecule type" value="Genomic_DNA"/>
</dbReference>
<dbReference type="Gene3D" id="1.25.40.20">
    <property type="entry name" value="Ankyrin repeat-containing domain"/>
    <property type="match status" value="1"/>
</dbReference>
<feature type="domain" description="YTH" evidence="12">
    <location>
        <begin position="1272"/>
        <end position="1402"/>
    </location>
</feature>
<dbReference type="InterPro" id="IPR048333">
    <property type="entry name" value="HA2_WH"/>
</dbReference>
<dbReference type="InterPro" id="IPR036867">
    <property type="entry name" value="R3H_dom_sf"/>
</dbReference>
<evidence type="ECO:0000256" key="1">
    <source>
        <dbReference type="ARBA" id="ARBA00004123"/>
    </source>
</evidence>
<dbReference type="InterPro" id="IPR011709">
    <property type="entry name" value="DEAD-box_helicase_OB_fold"/>
</dbReference>
<dbReference type="Pfam" id="PF21010">
    <property type="entry name" value="HA2_C"/>
    <property type="match status" value="1"/>
</dbReference>
<evidence type="ECO:0000256" key="11">
    <source>
        <dbReference type="SAM" id="MobiDB-lite"/>
    </source>
</evidence>
<evidence type="ECO:0000313" key="16">
    <source>
        <dbReference type="EMBL" id="EDO40330.1"/>
    </source>
</evidence>
<evidence type="ECO:0000256" key="6">
    <source>
        <dbReference type="ARBA" id="ARBA00022840"/>
    </source>
</evidence>
<name>A7S7H4_NEMVE</name>
<dbReference type="FunFam" id="3.10.590.10:FF:000004">
    <property type="entry name" value="probable ATP-dependent RNA helicase YTHDC2"/>
    <property type="match status" value="1"/>
</dbReference>
<sequence length="1403" mass="158023">MADKRGPKGLRNQNICVKEEFKIAVKIALDKFRYDETQKELEFPSSFTAVERAYIHRLCLNLGLKSRSRGKGSNRFLSVSNKEVKAGSSSTQIGLCPSALQVIDSVNKKFPLTQKERQDLQPRSERQGAPFEYGRRDKFSGKLSSIPPAVPPTTCENELTAFRKSLPIWEQRQDIIKCIKDNQVILVSGETGSGKTTQVPQFILEYSAQVSSPCRIICTQPRRISAMSVAERVAAERGERIGQTAGYQIRLESRVSGKTLLTYCTNGVLLRTLMQGDNSLSFITHIIVDEIHERDRFSDFLLISLRELLSFNKNIKLVLMSAALDIDLFVEYFGKCPVINVPGRCFDVDVLFLEDVLHLTSYKNKGMERHYKEDGKEQKIVEDSQEKGYEQEFPLEEEPTEEELLSSEEEGEGGDDEIIIEADDAHDDEGREDSVKEEESLLDDEAYLLQEMDDSISQAWLKGDDDSFVQILHLIMNENISVDYQHSETQATALMVAAGRGCAAVVEQLLALGANPHIRDPKNNWIAIDWAKKWDHTDVIELLDSNMRSSHAPYSDDVTLEKQSTELSEETKELLAVYHKTFDDDRVDLDLIYCLIDHICNSGQQGAVLVFLPGYDDIITLRDILASSKEYGNTKRYQLFTLHSSMQPGEQRKASVFRKLPPTVRKIVLSTNIAETSVTIDDVVFVIDSGKVKEKSFDALTSVSTLQVAWVSKASAVQRRGRSGRCSQCFPLFQIWPLFSVFPFIPDLVKPGAKVVILISSSTRCNMLIELHSTSIYPNKKHSIKIYWTIDALNKWEDLTDLGRHLADLPVEPRLGKMILYSVVLKCLDPVITVACALAYRDPFVLPMYAAEKRAAAVAKRRFIIDQYSDHLLFVKAFRGWQKARAEGLDKSFCQRNYLSPASLEMMSGMKSQIIGHLKTCGFIRPRGAGDLRDLNTNSNNWAVVKAALCAGMYPQIARVDRLDNKLTTPKETKVRIHTSSILYQAPEKNESQSLSQAKAVKQLPSDWLIYEEMTRMYTSVSVKCCTAVHPIAVALFAGPSLSAPNLEPGEDKSRDTERRNSEGRWESESSDSDAEESKPGDKSRDNQAELKVDDWISMLGSDETVELASFLRHKLQIVFMRRIRAPSRPWSQVDETVVRAVVAVLSAEEERINPELYPKQRRARPGQVRFSLLLYRANQSRALSETATSEASTMKDRVGLTIPGIQRTVAEYESVCPNKDTFLRILQRVHMSPGLELKGESLSAFKSCVNMSSVAQPETTVEPVWRIFLSARFFIMKCNNQRNLDISMAKGIWATTIANEKKLNRAFKESKKVVLIFSVQGSGHFQGVAHMTSPIGREKSPEFGSSSLGGVFTVEWITKANIPFQQAHHLVNPWNDHKKVQISRDGQELEPSIGAELCKLWE</sequence>
<dbReference type="PROSITE" id="PS50088">
    <property type="entry name" value="ANK_REPEAT"/>
    <property type="match status" value="1"/>
</dbReference>
<dbReference type="InterPro" id="IPR007502">
    <property type="entry name" value="Helicase-assoc_dom"/>
</dbReference>
<keyword evidence="7" id="KW-0694">RNA-binding</keyword>
<feature type="region of interest" description="Disordered" evidence="11">
    <location>
        <begin position="373"/>
        <end position="416"/>
    </location>
</feature>
<protein>
    <submittedName>
        <fullName evidence="16">Uncharacterized protein</fullName>
    </submittedName>
</protein>
<dbReference type="PhylomeDB" id="A7S7H4"/>
<dbReference type="PROSITE" id="PS51192">
    <property type="entry name" value="HELICASE_ATP_BIND_1"/>
    <property type="match status" value="1"/>
</dbReference>
<dbReference type="SUPFAM" id="SSF82708">
    <property type="entry name" value="R3H domain"/>
    <property type="match status" value="1"/>
</dbReference>
<feature type="region of interest" description="Disordered" evidence="11">
    <location>
        <begin position="1043"/>
        <end position="1088"/>
    </location>
</feature>
<evidence type="ECO:0000256" key="7">
    <source>
        <dbReference type="ARBA" id="ARBA00022884"/>
    </source>
</evidence>
<evidence type="ECO:0000259" key="13">
    <source>
        <dbReference type="PROSITE" id="PS51061"/>
    </source>
</evidence>
<dbReference type="InterPro" id="IPR036770">
    <property type="entry name" value="Ankyrin_rpt-contain_sf"/>
</dbReference>
<dbReference type="GO" id="GO:0004386">
    <property type="term" value="F:helicase activity"/>
    <property type="evidence" value="ECO:0000318"/>
    <property type="project" value="GO_Central"/>
</dbReference>
<feature type="compositionally biased region" description="Basic and acidic residues" evidence="11">
    <location>
        <begin position="1076"/>
        <end position="1088"/>
    </location>
</feature>
<dbReference type="SMART" id="SM00487">
    <property type="entry name" value="DEXDc"/>
    <property type="match status" value="1"/>
</dbReference>
<dbReference type="PANTHER" id="PTHR18934:SF213">
    <property type="entry name" value="3'-5' RNA HELICASE YTHDC2"/>
    <property type="match status" value="1"/>
</dbReference>
<feature type="region of interest" description="Disordered" evidence="11">
    <location>
        <begin position="113"/>
        <end position="147"/>
    </location>
</feature>
<feature type="compositionally biased region" description="Basic and acidic residues" evidence="11">
    <location>
        <begin position="373"/>
        <end position="390"/>
    </location>
</feature>
<dbReference type="Gene3D" id="1.20.120.1080">
    <property type="match status" value="1"/>
</dbReference>
<keyword evidence="10" id="KW-0040">ANK repeat</keyword>
<keyword evidence="3" id="KW-0547">Nucleotide-binding</keyword>
<dbReference type="GO" id="GO:0003677">
    <property type="term" value="F:DNA binding"/>
    <property type="evidence" value="ECO:0007669"/>
    <property type="project" value="UniProtKB-ARBA"/>
</dbReference>
<dbReference type="CDD" id="cd18791">
    <property type="entry name" value="SF2_C_RHA"/>
    <property type="match status" value="1"/>
</dbReference>
<dbReference type="FunFam" id="1.20.120.1080:FF:000008">
    <property type="entry name" value="probable ATP-dependent RNA helicase YTHDC2"/>
    <property type="match status" value="1"/>
</dbReference>
<evidence type="ECO:0000259" key="15">
    <source>
        <dbReference type="PROSITE" id="PS51194"/>
    </source>
</evidence>
<evidence type="ECO:0000256" key="4">
    <source>
        <dbReference type="ARBA" id="ARBA00022801"/>
    </source>
</evidence>
<dbReference type="SMART" id="SM00490">
    <property type="entry name" value="HELICc"/>
    <property type="match status" value="1"/>
</dbReference>
<feature type="non-terminal residue" evidence="16">
    <location>
        <position position="1"/>
    </location>
</feature>
<gene>
    <name evidence="16" type="ORF">NEMVEDRAFT_v1g107738</name>
</gene>
<accession>A7S7H4</accession>
<keyword evidence="4" id="KW-0378">Hydrolase</keyword>
<dbReference type="Pfam" id="PF00023">
    <property type="entry name" value="Ank"/>
    <property type="match status" value="1"/>
</dbReference>
<dbReference type="SMART" id="SM00847">
    <property type="entry name" value="HA2"/>
    <property type="match status" value="1"/>
</dbReference>
<feature type="domain" description="Helicase C-terminal" evidence="15">
    <location>
        <begin position="595"/>
        <end position="787"/>
    </location>
</feature>
<dbReference type="PANTHER" id="PTHR18934">
    <property type="entry name" value="ATP-DEPENDENT RNA HELICASE"/>
    <property type="match status" value="1"/>
</dbReference>
<dbReference type="CDD" id="cd21134">
    <property type="entry name" value="YTH"/>
    <property type="match status" value="1"/>
</dbReference>
<dbReference type="SMART" id="SM00393">
    <property type="entry name" value="R3H"/>
    <property type="match status" value="1"/>
</dbReference>
<dbReference type="GO" id="GO:0003724">
    <property type="term" value="F:RNA helicase activity"/>
    <property type="evidence" value="ECO:0007669"/>
    <property type="project" value="UniProtKB-EC"/>
</dbReference>
<dbReference type="FunFam" id="3.30.1370.50:FF:000002">
    <property type="entry name" value="Immunoglobulin mu DNA-binding protein 2"/>
    <property type="match status" value="1"/>
</dbReference>
<dbReference type="Pfam" id="PF26026">
    <property type="entry name" value="RNA_hel_CTD"/>
    <property type="match status" value="1"/>
</dbReference>
<dbReference type="eggNOG" id="KOG1902">
    <property type="taxonomic scope" value="Eukaryota"/>
</dbReference>
<feature type="compositionally biased region" description="Acidic residues" evidence="11">
    <location>
        <begin position="393"/>
        <end position="416"/>
    </location>
</feature>
<dbReference type="GO" id="GO:0005524">
    <property type="term" value="F:ATP binding"/>
    <property type="evidence" value="ECO:0007669"/>
    <property type="project" value="UniProtKB-KW"/>
</dbReference>
<reference evidence="16 17" key="1">
    <citation type="journal article" date="2007" name="Science">
        <title>Sea anemone genome reveals ancestral eumetazoan gene repertoire and genomic organization.</title>
        <authorList>
            <person name="Putnam N.H."/>
            <person name="Srivastava M."/>
            <person name="Hellsten U."/>
            <person name="Dirks B."/>
            <person name="Chapman J."/>
            <person name="Salamov A."/>
            <person name="Terry A."/>
            <person name="Shapiro H."/>
            <person name="Lindquist E."/>
            <person name="Kapitonov V.V."/>
            <person name="Jurka J."/>
            <person name="Genikhovich G."/>
            <person name="Grigoriev I.V."/>
            <person name="Lucas S.M."/>
            <person name="Steele R.E."/>
            <person name="Finnerty J.R."/>
            <person name="Technau U."/>
            <person name="Martindale M.Q."/>
            <person name="Rokhsar D.S."/>
        </authorList>
    </citation>
    <scope>NUCLEOTIDE SEQUENCE [LARGE SCALE GENOMIC DNA]</scope>
    <source>
        <strain evidence="17">CH2 X CH6</strain>
    </source>
</reference>
<dbReference type="SUPFAM" id="SSF52540">
    <property type="entry name" value="P-loop containing nucleoside triphosphate hydrolases"/>
    <property type="match status" value="1"/>
</dbReference>
<dbReference type="Gene3D" id="3.30.1370.50">
    <property type="entry name" value="R3H-like domain"/>
    <property type="match status" value="1"/>
</dbReference>
<feature type="domain" description="Helicase ATP-binding" evidence="14">
    <location>
        <begin position="176"/>
        <end position="342"/>
    </location>
</feature>
<dbReference type="PROSITE" id="PS51194">
    <property type="entry name" value="HELICASE_CTER"/>
    <property type="match status" value="1"/>
</dbReference>
<dbReference type="Pfam" id="PF01424">
    <property type="entry name" value="R3H"/>
    <property type="match status" value="1"/>
</dbReference>
<keyword evidence="8" id="KW-0539">Nucleus</keyword>
<dbReference type="HOGENOM" id="CLU_001832_1_6_1"/>
<dbReference type="InterPro" id="IPR001374">
    <property type="entry name" value="R3H_dom"/>
</dbReference>
<dbReference type="InterPro" id="IPR059023">
    <property type="entry name" value="RNA_hel_CTD"/>
</dbReference>
<evidence type="ECO:0000256" key="10">
    <source>
        <dbReference type="PROSITE-ProRule" id="PRU00023"/>
    </source>
</evidence>
<keyword evidence="6" id="KW-0067">ATP-binding</keyword>
<dbReference type="Gene3D" id="3.40.50.300">
    <property type="entry name" value="P-loop containing nucleotide triphosphate hydrolases"/>
    <property type="match status" value="2"/>
</dbReference>
<proteinExistence type="inferred from homology"/>
<dbReference type="Pfam" id="PF04146">
    <property type="entry name" value="YTH"/>
    <property type="match status" value="1"/>
</dbReference>
<keyword evidence="5" id="KW-0347">Helicase</keyword>
<evidence type="ECO:0000256" key="3">
    <source>
        <dbReference type="ARBA" id="ARBA00022741"/>
    </source>
</evidence>
<feature type="compositionally biased region" description="Basic and acidic residues" evidence="11">
    <location>
        <begin position="1050"/>
        <end position="1068"/>
    </location>
</feature>
<evidence type="ECO:0000259" key="14">
    <source>
        <dbReference type="PROSITE" id="PS51192"/>
    </source>
</evidence>
<evidence type="ECO:0000256" key="8">
    <source>
        <dbReference type="ARBA" id="ARBA00023242"/>
    </source>
</evidence>
<dbReference type="GO" id="GO:0003723">
    <property type="term" value="F:RNA binding"/>
    <property type="evidence" value="ECO:0000318"/>
    <property type="project" value="GO_Central"/>
</dbReference>
<dbReference type="InterPro" id="IPR001650">
    <property type="entry name" value="Helicase_C-like"/>
</dbReference>
<dbReference type="FunFam" id="3.40.50.300:FF:000284">
    <property type="entry name" value="probable ATP-dependent RNA helicase YTHDC2"/>
    <property type="match status" value="1"/>
</dbReference>
<feature type="repeat" description="ANK" evidence="10">
    <location>
        <begin position="489"/>
        <end position="521"/>
    </location>
</feature>
<dbReference type="Pfam" id="PF00271">
    <property type="entry name" value="Helicase_C"/>
    <property type="match status" value="1"/>
</dbReference>
<dbReference type="InterPro" id="IPR027417">
    <property type="entry name" value="P-loop_NTPase"/>
</dbReference>
<evidence type="ECO:0000256" key="2">
    <source>
        <dbReference type="ARBA" id="ARBA00008792"/>
    </source>
</evidence>
<comment type="subcellular location">
    <subcellularLocation>
        <location evidence="1">Nucleus</location>
    </subcellularLocation>
</comment>
<dbReference type="InterPro" id="IPR014001">
    <property type="entry name" value="Helicase_ATP-bd"/>
</dbReference>
<comment type="catalytic activity">
    <reaction evidence="9">
        <text>ATP + H2O = ADP + phosphate + H(+)</text>
        <dbReference type="Rhea" id="RHEA:13065"/>
        <dbReference type="ChEBI" id="CHEBI:15377"/>
        <dbReference type="ChEBI" id="CHEBI:15378"/>
        <dbReference type="ChEBI" id="CHEBI:30616"/>
        <dbReference type="ChEBI" id="CHEBI:43474"/>
        <dbReference type="ChEBI" id="CHEBI:456216"/>
        <dbReference type="EC" id="3.6.4.13"/>
    </reaction>
</comment>
<dbReference type="Gene3D" id="3.10.590.10">
    <property type="entry name" value="ph1033 like domains"/>
    <property type="match status" value="1"/>
</dbReference>
<dbReference type="SUPFAM" id="SSF48403">
    <property type="entry name" value="Ankyrin repeat"/>
    <property type="match status" value="1"/>
</dbReference>
<dbReference type="Proteomes" id="UP000001593">
    <property type="component" value="Unassembled WGS sequence"/>
</dbReference>
<evidence type="ECO:0000256" key="5">
    <source>
        <dbReference type="ARBA" id="ARBA00022806"/>
    </source>
</evidence>
<dbReference type="InParanoid" id="A7S7H4"/>
<dbReference type="PROSITE" id="PS50882">
    <property type="entry name" value="YTH"/>
    <property type="match status" value="1"/>
</dbReference>
<dbReference type="InterPro" id="IPR002110">
    <property type="entry name" value="Ankyrin_rpt"/>
</dbReference>
<keyword evidence="17" id="KW-1185">Reference proteome</keyword>
<dbReference type="STRING" id="45351.A7S7H4"/>
<feature type="compositionally biased region" description="Basic and acidic residues" evidence="11">
    <location>
        <begin position="114"/>
        <end position="126"/>
    </location>
</feature>